<accession>A0A381T6I7</accession>
<protein>
    <submittedName>
        <fullName evidence="1">Uncharacterized protein</fullName>
    </submittedName>
</protein>
<dbReference type="EMBL" id="UINC01003799">
    <property type="protein sequence ID" value="SVA09343.1"/>
    <property type="molecule type" value="Genomic_DNA"/>
</dbReference>
<name>A0A381T6I7_9ZZZZ</name>
<gene>
    <name evidence="1" type="ORF">METZ01_LOCUS62197</name>
</gene>
<reference evidence="1" key="1">
    <citation type="submission" date="2018-05" db="EMBL/GenBank/DDBJ databases">
        <authorList>
            <person name="Lanie J.A."/>
            <person name="Ng W.-L."/>
            <person name="Kazmierczak K.M."/>
            <person name="Andrzejewski T.M."/>
            <person name="Davidsen T.M."/>
            <person name="Wayne K.J."/>
            <person name="Tettelin H."/>
            <person name="Glass J.I."/>
            <person name="Rusch D."/>
            <person name="Podicherti R."/>
            <person name="Tsui H.-C.T."/>
            <person name="Winkler M.E."/>
        </authorList>
    </citation>
    <scope>NUCLEOTIDE SEQUENCE</scope>
</reference>
<organism evidence="1">
    <name type="scientific">marine metagenome</name>
    <dbReference type="NCBI Taxonomy" id="408172"/>
    <lineage>
        <taxon>unclassified sequences</taxon>
        <taxon>metagenomes</taxon>
        <taxon>ecological metagenomes</taxon>
    </lineage>
</organism>
<sequence length="267" mass="29746">MKNDNLIIESVSNGPLFGQTFNVEMINSLPALKRKYILSRIPFIPYSIKSKLFSLTKKEVNSNGLILHGGGPIYSNGTIKDSECCNPLDLDPKDPQFFEKTSGGLKLAKDDPMIQIAKYPKRVIGNFTAMNRFITDISSEFIASSINRKLIPTNSKEQIIDAYIKSAKECKKLDNKIILEQTATFAFRSKNHGDVNEPAKDTITGIMLFVWGIKGQVFDGTVLGGTGIFNGINGKFTRERLLAPNFSGAETFRITFPSTKKLDYYPQ</sequence>
<proteinExistence type="predicted"/>
<evidence type="ECO:0000313" key="1">
    <source>
        <dbReference type="EMBL" id="SVA09343.1"/>
    </source>
</evidence>
<dbReference type="AlphaFoldDB" id="A0A381T6I7"/>